<organism evidence="1 2">
    <name type="scientific">Paenibacillus mesotrionivorans</name>
    <dbReference type="NCBI Taxonomy" id="3160968"/>
    <lineage>
        <taxon>Bacteria</taxon>
        <taxon>Bacillati</taxon>
        <taxon>Bacillota</taxon>
        <taxon>Bacilli</taxon>
        <taxon>Bacillales</taxon>
        <taxon>Paenibacillaceae</taxon>
        <taxon>Paenibacillus</taxon>
    </lineage>
</organism>
<gene>
    <name evidence="1" type="primary">ruvA</name>
    <name evidence="1" type="ORF">ACI1P1_03250</name>
</gene>
<keyword evidence="2" id="KW-1185">Reference proteome</keyword>
<keyword evidence="1" id="KW-0378">Hydrolase</keyword>
<sequence length="213" mass="23026">MIDFLRGTLAFADTDFVVLDVQGVGYRVFCANPYAVSAQENQTVMMYIHYHVREDAVQLYGFTSREEQSLFRRLLEVSGIGPRVALGILSAGRPDEVVGAIYQENLSFLMKLPGIGKKTAQRIILDLKDKLADLPMAVSAAALAGGALSAKPGKPAGAGHGSREWLEAKEALLSLGYTEPEADRVWPQVLEKAGEAASAETMVKLALQALFRG</sequence>
<comment type="caution">
    <text evidence="1">The sequence shown here is derived from an EMBL/GenBank/DDBJ whole genome shotgun (WGS) entry which is preliminary data.</text>
</comment>
<evidence type="ECO:0000313" key="2">
    <source>
        <dbReference type="Proteomes" id="UP001631969"/>
    </source>
</evidence>
<dbReference type="Proteomes" id="UP001631969">
    <property type="component" value="Unassembled WGS sequence"/>
</dbReference>
<protein>
    <submittedName>
        <fullName evidence="1">Holliday junction branch migration protein RuvA</fullName>
        <ecNumber evidence="1">3.6.4.12</ecNumber>
    </submittedName>
</protein>
<name>A0ACC7NTD1_9BACL</name>
<proteinExistence type="predicted"/>
<dbReference type="EMBL" id="JBJURJ010000002">
    <property type="protein sequence ID" value="MFM9327309.1"/>
    <property type="molecule type" value="Genomic_DNA"/>
</dbReference>
<evidence type="ECO:0000313" key="1">
    <source>
        <dbReference type="EMBL" id="MFM9327309.1"/>
    </source>
</evidence>
<reference evidence="1" key="1">
    <citation type="submission" date="2024-12" db="EMBL/GenBank/DDBJ databases">
        <authorList>
            <person name="Wu N."/>
        </authorList>
    </citation>
    <scope>NUCLEOTIDE SEQUENCE</scope>
    <source>
        <strain evidence="1">P15</strain>
    </source>
</reference>
<dbReference type="EC" id="3.6.4.12" evidence="1"/>
<accession>A0ACC7NTD1</accession>